<evidence type="ECO:0000313" key="2">
    <source>
        <dbReference type="Proteomes" id="UP000504637"/>
    </source>
</evidence>
<proteinExistence type="predicted"/>
<dbReference type="AlphaFoldDB" id="A0A6J3MG36"/>
<keyword evidence="2" id="KW-1185">Reference proteome</keyword>
<dbReference type="RefSeq" id="XP_033463665.1">
    <property type="nucleotide sequence ID" value="XM_033607355.1"/>
</dbReference>
<name>A0A6J3MG36_9PEZI</name>
<evidence type="ECO:0000256" key="1">
    <source>
        <dbReference type="SAM" id="MobiDB-lite"/>
    </source>
</evidence>
<evidence type="ECO:0000313" key="3">
    <source>
        <dbReference type="RefSeq" id="XP_033463665.1"/>
    </source>
</evidence>
<reference evidence="3" key="2">
    <citation type="submission" date="2020-04" db="EMBL/GenBank/DDBJ databases">
        <authorList>
            <consortium name="NCBI Genome Project"/>
        </authorList>
    </citation>
    <scope>NUCLEOTIDE SEQUENCE</scope>
    <source>
        <strain evidence="3">CBS 342.82</strain>
    </source>
</reference>
<dbReference type="OrthoDB" id="62952at2759"/>
<reference evidence="3" key="3">
    <citation type="submission" date="2025-08" db="UniProtKB">
        <authorList>
            <consortium name="RefSeq"/>
        </authorList>
    </citation>
    <scope>IDENTIFICATION</scope>
    <source>
        <strain evidence="3">CBS 342.82</strain>
    </source>
</reference>
<evidence type="ECO:0008006" key="4">
    <source>
        <dbReference type="Google" id="ProtNLM"/>
    </source>
</evidence>
<sequence>MVSKRTKTSTGRKKRSRRTKIRQPAALSLFFRLPGELRNVIYHMAMSLGEWRHDAPEDDSGDPRFYYIKRVYSIDTRQVRHGLLTVCKLIRREAISIWLASHVITFEVHYRNMNRILSWLHLMVRNYRNLGLADLIPQIRVGICITAYTWSWDLSLRLPPARLTRFCCEHGIKVYDYTRDAAERPGIFELLLPSRIIGFQAYQERWSDEELRSRLVDYIMQALMESQSRKTSRSRTAIRTTVTPPVKERPVRAVRNKATSYAEADFTFSIENFRRPLAYGYNSYLNSPCEPGNIEATIEFQGRRIKTRSCFGSLDDLQEVSVTNV</sequence>
<gene>
    <name evidence="3" type="ORF">K489DRAFT_407348</name>
</gene>
<dbReference type="GeneID" id="54365155"/>
<organism evidence="3">
    <name type="scientific">Dissoconium aciculare CBS 342.82</name>
    <dbReference type="NCBI Taxonomy" id="1314786"/>
    <lineage>
        <taxon>Eukaryota</taxon>
        <taxon>Fungi</taxon>
        <taxon>Dikarya</taxon>
        <taxon>Ascomycota</taxon>
        <taxon>Pezizomycotina</taxon>
        <taxon>Dothideomycetes</taxon>
        <taxon>Dothideomycetidae</taxon>
        <taxon>Mycosphaerellales</taxon>
        <taxon>Dissoconiaceae</taxon>
        <taxon>Dissoconium</taxon>
    </lineage>
</organism>
<protein>
    <recommendedName>
        <fullName evidence="4">F-box domain-containing protein</fullName>
    </recommendedName>
</protein>
<reference evidence="3" key="1">
    <citation type="submission" date="2020-01" db="EMBL/GenBank/DDBJ databases">
        <authorList>
            <consortium name="DOE Joint Genome Institute"/>
            <person name="Haridas S."/>
            <person name="Albert R."/>
            <person name="Binder M."/>
            <person name="Bloem J."/>
            <person name="Labutti K."/>
            <person name="Salamov A."/>
            <person name="Andreopoulos B."/>
            <person name="Baker S.E."/>
            <person name="Barry K."/>
            <person name="Bills G."/>
            <person name="Bluhm B.H."/>
            <person name="Cannon C."/>
            <person name="Castanera R."/>
            <person name="Culley D.E."/>
            <person name="Daum C."/>
            <person name="Ezra D."/>
            <person name="Gonzalez J.B."/>
            <person name="Henrissat B."/>
            <person name="Kuo A."/>
            <person name="Liang C."/>
            <person name="Lipzen A."/>
            <person name="Lutzoni F."/>
            <person name="Magnuson J."/>
            <person name="Mondo S."/>
            <person name="Nolan M."/>
            <person name="Ohm R."/>
            <person name="Pangilinan J."/>
            <person name="Park H.-J."/>
            <person name="Ramirez L."/>
            <person name="Alfaro M."/>
            <person name="Sun H."/>
            <person name="Tritt A."/>
            <person name="Yoshinaga Y."/>
            <person name="Zwiers L.-H."/>
            <person name="Turgeon B.G."/>
            <person name="Goodwin S.B."/>
            <person name="Spatafora J.W."/>
            <person name="Crous P.W."/>
            <person name="Grigoriev I.V."/>
        </authorList>
    </citation>
    <scope>NUCLEOTIDE SEQUENCE</scope>
    <source>
        <strain evidence="3">CBS 342.82</strain>
    </source>
</reference>
<accession>A0A6J3MG36</accession>
<feature type="region of interest" description="Disordered" evidence="1">
    <location>
        <begin position="1"/>
        <end position="20"/>
    </location>
</feature>
<dbReference type="Proteomes" id="UP000504637">
    <property type="component" value="Unplaced"/>
</dbReference>